<name>K2P1I7_9HYPH</name>
<evidence type="ECO:0000313" key="1">
    <source>
        <dbReference type="EMBL" id="EKF44009.1"/>
    </source>
</evidence>
<protein>
    <submittedName>
        <fullName evidence="1">Uncharacterized protein</fullName>
    </submittedName>
</protein>
<reference evidence="1 2" key="1">
    <citation type="journal article" date="2012" name="J. Bacteriol.">
        <title>Genome Sequence of Nitratireductor indicus Type Strain C115.</title>
        <authorList>
            <person name="Lai Q."/>
            <person name="Li G."/>
            <person name="Yu Z."/>
            <person name="Shao Z."/>
        </authorList>
    </citation>
    <scope>NUCLEOTIDE SEQUENCE [LARGE SCALE GENOMIC DNA]</scope>
    <source>
        <strain evidence="1 2">C115</strain>
    </source>
</reference>
<comment type="caution">
    <text evidence="1">The sequence shown here is derived from an EMBL/GenBank/DDBJ whole genome shotgun (WGS) entry which is preliminary data.</text>
</comment>
<sequence length="115" mass="13027">MPDEKPDYERTIVQLAGEVAALREIVASIIINLPERAMHNVAAGIRGHLCDLDHKVRETQNDNWRDYAAAAHNLAAPLEDAISMWIDDLIEGSRLRTIQPYPINPIDQVDRQRGY</sequence>
<dbReference type="OrthoDB" id="10005270at2"/>
<evidence type="ECO:0000313" key="2">
    <source>
        <dbReference type="Proteomes" id="UP000007374"/>
    </source>
</evidence>
<accession>K2P1I7</accession>
<gene>
    <name evidence="1" type="ORF">NA8A_04335</name>
</gene>
<organism evidence="1 2">
    <name type="scientific">Nitratireductor indicus C115</name>
    <dbReference type="NCBI Taxonomy" id="1231190"/>
    <lineage>
        <taxon>Bacteria</taxon>
        <taxon>Pseudomonadati</taxon>
        <taxon>Pseudomonadota</taxon>
        <taxon>Alphaproteobacteria</taxon>
        <taxon>Hyphomicrobiales</taxon>
        <taxon>Phyllobacteriaceae</taxon>
        <taxon>Nitratireductor</taxon>
    </lineage>
</organism>
<dbReference type="RefSeq" id="WP_009756143.1">
    <property type="nucleotide sequence ID" value="NZ_AMSI01000002.1"/>
</dbReference>
<proteinExistence type="predicted"/>
<keyword evidence="2" id="KW-1185">Reference proteome</keyword>
<dbReference type="Proteomes" id="UP000007374">
    <property type="component" value="Unassembled WGS sequence"/>
</dbReference>
<dbReference type="EMBL" id="AMSI01000002">
    <property type="protein sequence ID" value="EKF44009.1"/>
    <property type="molecule type" value="Genomic_DNA"/>
</dbReference>
<dbReference type="AlphaFoldDB" id="K2P1I7"/>